<evidence type="ECO:0000256" key="1">
    <source>
        <dbReference type="ARBA" id="ARBA00022592"/>
    </source>
</evidence>
<dbReference type="Pfam" id="PF01895">
    <property type="entry name" value="PhoU"/>
    <property type="match status" value="2"/>
</dbReference>
<protein>
    <recommendedName>
        <fullName evidence="2">Phosphate-specific transport system accessory protein PhoU</fullName>
    </recommendedName>
</protein>
<sequence length="228" mass="25211">MRAIFNEELQQVADDLIAMASAVHIAVDRAGQALFSQDIETAQDVIDGDKAIDALEHKINDQCVTLLAKQSPVATDLRIVVSTMSIASLLERMGDLARHIAETSRSTYPDSPFVPRIADTFTRMQSFALTTTQTLTNLVKSHDEDAAQQLIINDDVMDKLFESVVSSARNDDWDATTEQIINTVLLSRYYERMGDHAVSVARRLVYMVSGFDPTKDPSRFIGVDGDGD</sequence>
<comment type="function">
    <text evidence="2">Plays a role in the regulation of phosphate uptake.</text>
</comment>
<keyword evidence="2" id="KW-0813">Transport</keyword>
<proteinExistence type="inferred from homology"/>
<dbReference type="Proteomes" id="UP001597036">
    <property type="component" value="Unassembled WGS sequence"/>
</dbReference>
<name>A0ABW2Y5E1_9BIFI</name>
<feature type="domain" description="PhoU" evidence="3">
    <location>
        <begin position="122"/>
        <end position="203"/>
    </location>
</feature>
<comment type="caution">
    <text evidence="4">The sequence shown here is derived from an EMBL/GenBank/DDBJ whole genome shotgun (WGS) entry which is preliminary data.</text>
</comment>
<dbReference type="PANTHER" id="PTHR42930:SF3">
    <property type="entry name" value="PHOSPHATE-SPECIFIC TRANSPORT SYSTEM ACCESSORY PROTEIN PHOU"/>
    <property type="match status" value="1"/>
</dbReference>
<evidence type="ECO:0000256" key="2">
    <source>
        <dbReference type="PIRNR" id="PIRNR003107"/>
    </source>
</evidence>
<keyword evidence="1 2" id="KW-0592">Phosphate transport</keyword>
<dbReference type="SUPFAM" id="SSF109755">
    <property type="entry name" value="PhoU-like"/>
    <property type="match status" value="1"/>
</dbReference>
<dbReference type="NCBIfam" id="TIGR02135">
    <property type="entry name" value="phoU_full"/>
    <property type="match status" value="1"/>
</dbReference>
<gene>
    <name evidence="4" type="primary">phoU</name>
    <name evidence="4" type="ORF">ACFQY8_06920</name>
</gene>
<comment type="similarity">
    <text evidence="2">Belongs to the PhoU family.</text>
</comment>
<dbReference type="InterPro" id="IPR026022">
    <property type="entry name" value="PhoU_dom"/>
</dbReference>
<evidence type="ECO:0000259" key="3">
    <source>
        <dbReference type="Pfam" id="PF01895"/>
    </source>
</evidence>
<keyword evidence="5" id="KW-1185">Reference proteome</keyword>
<organism evidence="4 5">
    <name type="scientific">Alloscardovia venturai</name>
    <dbReference type="NCBI Taxonomy" id="1769421"/>
    <lineage>
        <taxon>Bacteria</taxon>
        <taxon>Bacillati</taxon>
        <taxon>Actinomycetota</taxon>
        <taxon>Actinomycetes</taxon>
        <taxon>Bifidobacteriales</taxon>
        <taxon>Bifidobacteriaceae</taxon>
        <taxon>Alloscardovia</taxon>
    </lineage>
</organism>
<dbReference type="PANTHER" id="PTHR42930">
    <property type="entry name" value="PHOSPHATE-SPECIFIC TRANSPORT SYSTEM ACCESSORY PROTEIN PHOU"/>
    <property type="match status" value="1"/>
</dbReference>
<dbReference type="InterPro" id="IPR028366">
    <property type="entry name" value="PhoU"/>
</dbReference>
<comment type="subcellular location">
    <subcellularLocation>
        <location evidence="2">Cytoplasm</location>
    </subcellularLocation>
</comment>
<evidence type="ECO:0000313" key="5">
    <source>
        <dbReference type="Proteomes" id="UP001597036"/>
    </source>
</evidence>
<accession>A0ABW2Y5E1</accession>
<dbReference type="InterPro" id="IPR038078">
    <property type="entry name" value="PhoU-like_sf"/>
</dbReference>
<dbReference type="EMBL" id="JBHTHQ010000021">
    <property type="protein sequence ID" value="MFD0705472.1"/>
    <property type="molecule type" value="Genomic_DNA"/>
</dbReference>
<reference evidence="5" key="1">
    <citation type="journal article" date="2019" name="Int. J. Syst. Evol. Microbiol.">
        <title>The Global Catalogue of Microorganisms (GCM) 10K type strain sequencing project: providing services to taxonomists for standard genome sequencing and annotation.</title>
        <authorList>
            <consortium name="The Broad Institute Genomics Platform"/>
            <consortium name="The Broad Institute Genome Sequencing Center for Infectious Disease"/>
            <person name="Wu L."/>
            <person name="Ma J."/>
        </authorList>
    </citation>
    <scope>NUCLEOTIDE SEQUENCE [LARGE SCALE GENOMIC DNA]</scope>
    <source>
        <strain evidence="5">CCM 8604</strain>
    </source>
</reference>
<dbReference type="RefSeq" id="WP_377939157.1">
    <property type="nucleotide sequence ID" value="NZ_JBHTHQ010000021.1"/>
</dbReference>
<keyword evidence="2" id="KW-0963">Cytoplasm</keyword>
<comment type="subunit">
    <text evidence="2">Homodimer.</text>
</comment>
<evidence type="ECO:0000313" key="4">
    <source>
        <dbReference type="EMBL" id="MFD0705472.1"/>
    </source>
</evidence>
<feature type="domain" description="PhoU" evidence="3">
    <location>
        <begin position="18"/>
        <end position="102"/>
    </location>
</feature>
<dbReference type="PIRSF" id="PIRSF003107">
    <property type="entry name" value="PhoU"/>
    <property type="match status" value="1"/>
</dbReference>
<dbReference type="Gene3D" id="1.20.58.220">
    <property type="entry name" value="Phosphate transport system protein phou homolog 2, domain 2"/>
    <property type="match status" value="1"/>
</dbReference>